<name>A0ABT7SJ73_9CELL</name>
<accession>A0ABT7SJ73</accession>
<feature type="signal peptide" evidence="1">
    <location>
        <begin position="1"/>
        <end position="23"/>
    </location>
</feature>
<feature type="chain" id="PRO_5045054774" description="Ricin B lectin domain-containing protein" evidence="1">
    <location>
        <begin position="24"/>
        <end position="159"/>
    </location>
</feature>
<reference evidence="2 3" key="1">
    <citation type="submission" date="2023-06" db="EMBL/GenBank/DDBJ databases">
        <title>Cellulomonas sp. MW4 Whole genome sequence.</title>
        <authorList>
            <person name="Park S."/>
        </authorList>
    </citation>
    <scope>NUCLEOTIDE SEQUENCE [LARGE SCALE GENOMIC DNA]</scope>
    <source>
        <strain evidence="2 3">MW4</strain>
    </source>
</reference>
<keyword evidence="3" id="KW-1185">Reference proteome</keyword>
<evidence type="ECO:0000313" key="3">
    <source>
        <dbReference type="Proteomes" id="UP001529338"/>
    </source>
</evidence>
<gene>
    <name evidence="2" type="ORF">QRT04_14985</name>
</gene>
<proteinExistence type="predicted"/>
<keyword evidence="1" id="KW-0732">Signal</keyword>
<dbReference type="Proteomes" id="UP001529338">
    <property type="component" value="Unassembled WGS sequence"/>
</dbReference>
<protein>
    <recommendedName>
        <fullName evidence="4">Ricin B lectin domain-containing protein</fullName>
    </recommendedName>
</protein>
<evidence type="ECO:0000256" key="1">
    <source>
        <dbReference type="SAM" id="SignalP"/>
    </source>
</evidence>
<evidence type="ECO:0008006" key="4">
    <source>
        <dbReference type="Google" id="ProtNLM"/>
    </source>
</evidence>
<dbReference type="RefSeq" id="WP_289456330.1">
    <property type="nucleotide sequence ID" value="NZ_JAUCGQ010000002.1"/>
</dbReference>
<evidence type="ECO:0000313" key="2">
    <source>
        <dbReference type="EMBL" id="MDM7856241.1"/>
    </source>
</evidence>
<comment type="caution">
    <text evidence="2">The sequence shown here is derived from an EMBL/GenBank/DDBJ whole genome shotgun (WGS) entry which is preliminary data.</text>
</comment>
<organism evidence="2 3">
    <name type="scientific">Cellulomonas alba</name>
    <dbReference type="NCBI Taxonomy" id="3053467"/>
    <lineage>
        <taxon>Bacteria</taxon>
        <taxon>Bacillati</taxon>
        <taxon>Actinomycetota</taxon>
        <taxon>Actinomycetes</taxon>
        <taxon>Micrococcales</taxon>
        <taxon>Cellulomonadaceae</taxon>
        <taxon>Cellulomonas</taxon>
    </lineage>
</organism>
<dbReference type="EMBL" id="JAUCGQ010000002">
    <property type="protein sequence ID" value="MDM7856241.1"/>
    <property type="molecule type" value="Genomic_DNA"/>
</dbReference>
<sequence length="159" mass="17393">MRRAVTIVTATAAIALLASPAFGAAGDWYSKSQPLKATESGTVHAEAYGYFTNDSNKYANDQTWRLDPDANGHSVFVDTEFKFYEVVDSACHLGLDAPCWGDDKHIQTARWSSNSWGGAYVHDALPSTANRARGVIQVCEDISLRPDICSDTTTMDFSY</sequence>